<feature type="region of interest" description="Disordered" evidence="1">
    <location>
        <begin position="24"/>
        <end position="94"/>
    </location>
</feature>
<proteinExistence type="predicted"/>
<accession>A0AAP8MCA2</accession>
<dbReference type="Pfam" id="PF06293">
    <property type="entry name" value="Kdo"/>
    <property type="match status" value="1"/>
</dbReference>
<evidence type="ECO:0008006" key="4">
    <source>
        <dbReference type="Google" id="ProtNLM"/>
    </source>
</evidence>
<sequence length="343" mass="38843">MGGTKHRRPGQYCYQRKIYRLFQPSRLRLDRSPGPGVQAPESDSQEPPLAQQGLPGDLRSPPRRSALGRVSGQQPSDREPILRQQQSQERPGRRCAGWRAVNYQALAETLADERLPEGWRMVGSSVHARVAVNGDGSVYYKEFLPRGPLERLKALVRGSRASRARTHNALLQQAGFRAPDNLAWGKLPAGREYLFSSTVPGDGVTTWLRDTLIERHGADLAQRRQLLRELGTFIGRMHAAGFVHGDLRTSNVLAEFQNSHFQFALIDNERNVFRTPAAGRAMLRNLMQLNMLLPSDVSHRDRMRCFCAWRTQMVELSDTEARVLGLRAYQWAMERLRAKGKVQ</sequence>
<dbReference type="SUPFAM" id="SSF56112">
    <property type="entry name" value="Protein kinase-like (PK-like)"/>
    <property type="match status" value="1"/>
</dbReference>
<dbReference type="AlphaFoldDB" id="A0AAP8MCA2"/>
<evidence type="ECO:0000313" key="3">
    <source>
        <dbReference type="Proteomes" id="UP000235162"/>
    </source>
</evidence>
<comment type="caution">
    <text evidence="2">The sequence shown here is derived from an EMBL/GenBank/DDBJ whole genome shotgun (WGS) entry which is preliminary data.</text>
</comment>
<evidence type="ECO:0000313" key="2">
    <source>
        <dbReference type="EMBL" id="PLW85168.1"/>
    </source>
</evidence>
<gene>
    <name evidence="2" type="ORF">C0029_16720</name>
</gene>
<protein>
    <recommendedName>
        <fullName evidence="4">Protein kinase domain-containing protein</fullName>
    </recommendedName>
</protein>
<organism evidence="2 3">
    <name type="scientific">Halioglobus japonicus</name>
    <dbReference type="NCBI Taxonomy" id="930805"/>
    <lineage>
        <taxon>Bacteria</taxon>
        <taxon>Pseudomonadati</taxon>
        <taxon>Pseudomonadota</taxon>
        <taxon>Gammaproteobacteria</taxon>
        <taxon>Cellvibrionales</taxon>
        <taxon>Halieaceae</taxon>
        <taxon>Halioglobus</taxon>
    </lineage>
</organism>
<keyword evidence="3" id="KW-1185">Reference proteome</keyword>
<dbReference type="EMBL" id="PKUR01000004">
    <property type="protein sequence ID" value="PLW85168.1"/>
    <property type="molecule type" value="Genomic_DNA"/>
</dbReference>
<dbReference type="Gene3D" id="1.10.510.10">
    <property type="entry name" value="Transferase(Phosphotransferase) domain 1"/>
    <property type="match status" value="1"/>
</dbReference>
<reference evidence="2 3" key="1">
    <citation type="submission" date="2018-01" db="EMBL/GenBank/DDBJ databases">
        <title>The draft genome sequence of Halioglobus japonicus S1-36.</title>
        <authorList>
            <person name="Du Z.-J."/>
            <person name="Shi M.-J."/>
        </authorList>
    </citation>
    <scope>NUCLEOTIDE SEQUENCE [LARGE SCALE GENOMIC DNA]</scope>
    <source>
        <strain evidence="2 3">S1-36</strain>
    </source>
</reference>
<dbReference type="InterPro" id="IPR011009">
    <property type="entry name" value="Kinase-like_dom_sf"/>
</dbReference>
<evidence type="ECO:0000256" key="1">
    <source>
        <dbReference type="SAM" id="MobiDB-lite"/>
    </source>
</evidence>
<name>A0AAP8MCA2_9GAMM</name>
<dbReference type="Proteomes" id="UP000235162">
    <property type="component" value="Unassembled WGS sequence"/>
</dbReference>